<keyword evidence="2" id="KW-1185">Reference proteome</keyword>
<reference evidence="2" key="1">
    <citation type="journal article" date="2022" name="Nat. Commun.">
        <title>Chromosome evolution and the genetic basis of agronomically important traits in greater yam.</title>
        <authorList>
            <person name="Bredeson J.V."/>
            <person name="Lyons J.B."/>
            <person name="Oniyinde I.O."/>
            <person name="Okereke N.R."/>
            <person name="Kolade O."/>
            <person name="Nnabue I."/>
            <person name="Nwadili C.O."/>
            <person name="Hribova E."/>
            <person name="Parker M."/>
            <person name="Nwogha J."/>
            <person name="Shu S."/>
            <person name="Carlson J."/>
            <person name="Kariba R."/>
            <person name="Muthemba S."/>
            <person name="Knop K."/>
            <person name="Barton G.J."/>
            <person name="Sherwood A.V."/>
            <person name="Lopez-Montes A."/>
            <person name="Asiedu R."/>
            <person name="Jamnadass R."/>
            <person name="Muchugi A."/>
            <person name="Goodstein D."/>
            <person name="Egesi C.N."/>
            <person name="Featherston J."/>
            <person name="Asfaw A."/>
            <person name="Simpson G.G."/>
            <person name="Dolezel J."/>
            <person name="Hendre P.S."/>
            <person name="Van Deynze A."/>
            <person name="Kumar P.L."/>
            <person name="Obidiegwu J.E."/>
            <person name="Bhattacharjee R."/>
            <person name="Rokhsar D.S."/>
        </authorList>
    </citation>
    <scope>NUCLEOTIDE SEQUENCE [LARGE SCALE GENOMIC DNA]</scope>
    <source>
        <strain evidence="2">cv. TDa95/00328</strain>
    </source>
</reference>
<name>A0ACB7WPM4_DIOAL</name>
<evidence type="ECO:0000313" key="1">
    <source>
        <dbReference type="EMBL" id="KAH7690080.1"/>
    </source>
</evidence>
<gene>
    <name evidence="1" type="ORF">IHE45_02G022700</name>
</gene>
<proteinExistence type="predicted"/>
<dbReference type="Proteomes" id="UP000827976">
    <property type="component" value="Chromosome 2"/>
</dbReference>
<sequence length="190" mass="21818">MAKIQDSAEFVDHYLMLCLPSGEESFKISLKQIDKAFREQSRKHHPDKRPNDPEATADFQRLIKSYKILTDVSARAAFDASIREKAFRASCFDAKRRKLISDLEEREHAMKIDPTEIAAMKEKIVAAELKKELAAFQSHKVKKSTFVPVPSTSVTTTMLSVRHNELSSVVRFEDYELSVLKKLEKNFEKI</sequence>
<protein>
    <submittedName>
        <fullName evidence="1">DnaJ domain-containing protein</fullName>
    </submittedName>
</protein>
<dbReference type="EMBL" id="CM037012">
    <property type="protein sequence ID" value="KAH7690080.1"/>
    <property type="molecule type" value="Genomic_DNA"/>
</dbReference>
<accession>A0ACB7WPM4</accession>
<organism evidence="1 2">
    <name type="scientific">Dioscorea alata</name>
    <name type="common">Purple yam</name>
    <dbReference type="NCBI Taxonomy" id="55571"/>
    <lineage>
        <taxon>Eukaryota</taxon>
        <taxon>Viridiplantae</taxon>
        <taxon>Streptophyta</taxon>
        <taxon>Embryophyta</taxon>
        <taxon>Tracheophyta</taxon>
        <taxon>Spermatophyta</taxon>
        <taxon>Magnoliopsida</taxon>
        <taxon>Liliopsida</taxon>
        <taxon>Dioscoreales</taxon>
        <taxon>Dioscoreaceae</taxon>
        <taxon>Dioscorea</taxon>
    </lineage>
</organism>
<evidence type="ECO:0000313" key="2">
    <source>
        <dbReference type="Proteomes" id="UP000827976"/>
    </source>
</evidence>
<comment type="caution">
    <text evidence="1">The sequence shown here is derived from an EMBL/GenBank/DDBJ whole genome shotgun (WGS) entry which is preliminary data.</text>
</comment>